<dbReference type="eggNOG" id="COG1918">
    <property type="taxonomic scope" value="Bacteria"/>
</dbReference>
<organism evidence="3 4">
    <name type="scientific">Lachnoclostridium phytofermentans (strain ATCC 700394 / DSM 18823 / ISDg)</name>
    <name type="common">Clostridium phytofermentans</name>
    <dbReference type="NCBI Taxonomy" id="357809"/>
    <lineage>
        <taxon>Bacteria</taxon>
        <taxon>Bacillati</taxon>
        <taxon>Bacillota</taxon>
        <taxon>Clostridia</taxon>
        <taxon>Lachnospirales</taxon>
        <taxon>Lachnospiraceae</taxon>
    </lineage>
</organism>
<name>A9KN71_LACP7</name>
<protein>
    <submittedName>
        <fullName evidence="3">FeoA family protein</fullName>
    </submittedName>
</protein>
<dbReference type="OrthoDB" id="5984at2"/>
<dbReference type="SMART" id="SM00899">
    <property type="entry name" value="FeoA"/>
    <property type="match status" value="1"/>
</dbReference>
<dbReference type="Pfam" id="PF04023">
    <property type="entry name" value="FeoA"/>
    <property type="match status" value="1"/>
</dbReference>
<dbReference type="InterPro" id="IPR008988">
    <property type="entry name" value="Transcriptional_repressor_C"/>
</dbReference>
<sequence length="73" mass="7896">MPLSMAKKGEVSVIQNVCGKEETKRFLESLGFVTGSFVTIVSELGGNIIVNIKESRVALNKDLASKIMIQIQG</sequence>
<reference evidence="4" key="1">
    <citation type="submission" date="2007-11" db="EMBL/GenBank/DDBJ databases">
        <title>Complete genome sequence of Clostridium phytofermentans ISDg.</title>
        <authorList>
            <person name="Leschine S.B."/>
            <person name="Warnick T.A."/>
            <person name="Blanchard J.L."/>
            <person name="Schnell D.J."/>
            <person name="Petit E.L."/>
            <person name="LaTouf W.G."/>
            <person name="Copeland A."/>
            <person name="Lucas S."/>
            <person name="Lapidus A."/>
            <person name="Barry K."/>
            <person name="Glavina del Rio T."/>
            <person name="Dalin E."/>
            <person name="Tice H."/>
            <person name="Pitluck S."/>
            <person name="Kiss H."/>
            <person name="Brettin T."/>
            <person name="Bruce D."/>
            <person name="Detter J.C."/>
            <person name="Han C."/>
            <person name="Kuske C."/>
            <person name="Schmutz J."/>
            <person name="Larimer F."/>
            <person name="Land M."/>
            <person name="Hauser L."/>
            <person name="Kyrpides N."/>
            <person name="Kim E.A."/>
            <person name="Richardson P."/>
        </authorList>
    </citation>
    <scope>NUCLEOTIDE SEQUENCE [LARGE SCALE GENOMIC DNA]</scope>
    <source>
        <strain evidence="4">ATCC 700394 / DSM 18823 / ISDg</strain>
    </source>
</reference>
<dbReference type="KEGG" id="cpy:Cphy_1192"/>
<dbReference type="Gene3D" id="2.30.30.90">
    <property type="match status" value="1"/>
</dbReference>
<keyword evidence="1" id="KW-0408">Iron</keyword>
<proteinExistence type="predicted"/>
<dbReference type="EMBL" id="CP000885">
    <property type="protein sequence ID" value="ABX41570.1"/>
    <property type="molecule type" value="Genomic_DNA"/>
</dbReference>
<keyword evidence="4" id="KW-1185">Reference proteome</keyword>
<feature type="domain" description="Ferrous iron transporter FeoA-like" evidence="2">
    <location>
        <begin position="1"/>
        <end position="71"/>
    </location>
</feature>
<dbReference type="InterPro" id="IPR053184">
    <property type="entry name" value="FeoA-like"/>
</dbReference>
<dbReference type="PANTHER" id="PTHR43151">
    <property type="entry name" value="FEOA FAMILY PROTEIN"/>
    <property type="match status" value="1"/>
</dbReference>
<dbReference type="InterPro" id="IPR038157">
    <property type="entry name" value="FeoA_core_dom"/>
</dbReference>
<evidence type="ECO:0000313" key="4">
    <source>
        <dbReference type="Proteomes" id="UP000000370"/>
    </source>
</evidence>
<dbReference type="InterPro" id="IPR007167">
    <property type="entry name" value="Fe-transptr_FeoA-like"/>
</dbReference>
<dbReference type="HOGENOM" id="CLU_150646_6_0_9"/>
<dbReference type="STRING" id="357809.Cphy_1192"/>
<gene>
    <name evidence="3" type="ordered locus">Cphy_1192</name>
</gene>
<dbReference type="RefSeq" id="WP_012199218.1">
    <property type="nucleotide sequence ID" value="NC_010001.1"/>
</dbReference>
<dbReference type="AlphaFoldDB" id="A9KN71"/>
<accession>A9KN71</accession>
<dbReference type="Proteomes" id="UP000000370">
    <property type="component" value="Chromosome"/>
</dbReference>
<dbReference type="PANTHER" id="PTHR43151:SF1">
    <property type="entry name" value="SSR2333 PROTEIN"/>
    <property type="match status" value="1"/>
</dbReference>
<dbReference type="SUPFAM" id="SSF50037">
    <property type="entry name" value="C-terminal domain of transcriptional repressors"/>
    <property type="match status" value="1"/>
</dbReference>
<evidence type="ECO:0000256" key="1">
    <source>
        <dbReference type="ARBA" id="ARBA00023004"/>
    </source>
</evidence>
<evidence type="ECO:0000313" key="3">
    <source>
        <dbReference type="EMBL" id="ABX41570.1"/>
    </source>
</evidence>
<evidence type="ECO:0000259" key="2">
    <source>
        <dbReference type="SMART" id="SM00899"/>
    </source>
</evidence>
<dbReference type="GO" id="GO:0046914">
    <property type="term" value="F:transition metal ion binding"/>
    <property type="evidence" value="ECO:0007669"/>
    <property type="project" value="InterPro"/>
</dbReference>